<dbReference type="PANTHER" id="PTHR35936">
    <property type="entry name" value="MEMBRANE-BOUND LYTIC MUREIN TRANSGLYCOSYLASE F"/>
    <property type="match status" value="1"/>
</dbReference>
<comment type="caution">
    <text evidence="5">The sequence shown here is derived from an EMBL/GenBank/DDBJ whole genome shotgun (WGS) entry which is preliminary data.</text>
</comment>
<dbReference type="GO" id="GO:0009279">
    <property type="term" value="C:cell outer membrane"/>
    <property type="evidence" value="ECO:0007669"/>
    <property type="project" value="UniProtKB-SubCell"/>
</dbReference>
<protein>
    <submittedName>
        <fullName evidence="5">Transporter substrate-binding domain-containing protein</fullName>
    </submittedName>
</protein>
<dbReference type="EMBL" id="JAAGVY010000013">
    <property type="protein sequence ID" value="NEN23620.1"/>
    <property type="molecule type" value="Genomic_DNA"/>
</dbReference>
<dbReference type="Pfam" id="PF01464">
    <property type="entry name" value="SLT"/>
    <property type="match status" value="1"/>
</dbReference>
<evidence type="ECO:0000256" key="1">
    <source>
        <dbReference type="ARBA" id="ARBA00004339"/>
    </source>
</evidence>
<dbReference type="InterPro" id="IPR001638">
    <property type="entry name" value="Solute-binding_3/MltF_N"/>
</dbReference>
<proteinExistence type="predicted"/>
<evidence type="ECO:0000259" key="4">
    <source>
        <dbReference type="SMART" id="SM00062"/>
    </source>
</evidence>
<reference evidence="5 6" key="1">
    <citation type="submission" date="2020-02" db="EMBL/GenBank/DDBJ databases">
        <title>Out from the shadows clarifying the taxonomy of the family Cryomorphaceae and related taxa by utilizing the GTDB taxonomic framework.</title>
        <authorList>
            <person name="Bowman J.P."/>
        </authorList>
    </citation>
    <scope>NUCLEOTIDE SEQUENCE [LARGE SCALE GENOMIC DNA]</scope>
    <source>
        <strain evidence="5 6">QSSC 1-22</strain>
    </source>
</reference>
<organism evidence="5 6">
    <name type="scientific">Cryomorpha ignava</name>
    <dbReference type="NCBI Taxonomy" id="101383"/>
    <lineage>
        <taxon>Bacteria</taxon>
        <taxon>Pseudomonadati</taxon>
        <taxon>Bacteroidota</taxon>
        <taxon>Flavobacteriia</taxon>
        <taxon>Flavobacteriales</taxon>
        <taxon>Cryomorphaceae</taxon>
        <taxon>Cryomorpha</taxon>
    </lineage>
</organism>
<keyword evidence="3" id="KW-0472">Membrane</keyword>
<evidence type="ECO:0000313" key="5">
    <source>
        <dbReference type="EMBL" id="NEN23620.1"/>
    </source>
</evidence>
<dbReference type="Gene3D" id="1.10.530.10">
    <property type="match status" value="1"/>
</dbReference>
<dbReference type="Proteomes" id="UP000486602">
    <property type="component" value="Unassembled WGS sequence"/>
</dbReference>
<keyword evidence="3" id="KW-0998">Cell outer membrane</keyword>
<feature type="domain" description="Solute-binding protein family 3/N-terminal" evidence="4">
    <location>
        <begin position="59"/>
        <end position="296"/>
    </location>
</feature>
<keyword evidence="6" id="KW-1185">Reference proteome</keyword>
<dbReference type="AlphaFoldDB" id="A0A7K3WPN5"/>
<dbReference type="PANTHER" id="PTHR35936:SF32">
    <property type="entry name" value="MEMBRANE-BOUND LYTIC MUREIN TRANSGLYCOSYLASE F"/>
    <property type="match status" value="1"/>
</dbReference>
<dbReference type="CDD" id="cd01009">
    <property type="entry name" value="PBP2_YfhD_N"/>
    <property type="match status" value="1"/>
</dbReference>
<comment type="subcellular location">
    <subcellularLocation>
        <location evidence="1">Cell outer membrane</location>
        <topology evidence="1">Peripheral membrane protein</topology>
    </subcellularLocation>
</comment>
<gene>
    <name evidence="5" type="ORF">G3O08_08910</name>
</gene>
<dbReference type="CDD" id="cd13403">
    <property type="entry name" value="MLTF-like"/>
    <property type="match status" value="1"/>
</dbReference>
<dbReference type="SMART" id="SM00062">
    <property type="entry name" value="PBPb"/>
    <property type="match status" value="1"/>
</dbReference>
<dbReference type="Gene3D" id="3.40.190.10">
    <property type="entry name" value="Periplasmic binding protein-like II"/>
    <property type="match status" value="2"/>
</dbReference>
<dbReference type="Pfam" id="PF00497">
    <property type="entry name" value="SBP_bac_3"/>
    <property type="match status" value="1"/>
</dbReference>
<accession>A0A7K3WPN5</accession>
<dbReference type="PROSITE" id="PS51257">
    <property type="entry name" value="PROKAR_LIPOPROTEIN"/>
    <property type="match status" value="1"/>
</dbReference>
<dbReference type="InterPro" id="IPR023346">
    <property type="entry name" value="Lysozyme-like_dom_sf"/>
</dbReference>
<dbReference type="RefSeq" id="WP_163285016.1">
    <property type="nucleotide sequence ID" value="NZ_JAAGVY010000013.1"/>
</dbReference>
<name>A0A7K3WPN5_9FLAO</name>
<dbReference type="SUPFAM" id="SSF53850">
    <property type="entry name" value="Periplasmic binding protein-like II"/>
    <property type="match status" value="1"/>
</dbReference>
<evidence type="ECO:0000256" key="3">
    <source>
        <dbReference type="ARBA" id="ARBA00023237"/>
    </source>
</evidence>
<dbReference type="InterPro" id="IPR008258">
    <property type="entry name" value="Transglycosylase_SLT_dom_1"/>
</dbReference>
<evidence type="ECO:0000313" key="6">
    <source>
        <dbReference type="Proteomes" id="UP000486602"/>
    </source>
</evidence>
<sequence length="489" mass="56465">MKTEKHILKFVFLTVVLFFFTTACQHDVSVQERALIKTTDFIRKEPIRFDLDAIKKRGKLIALTLNSSTSYFVYRGQPMGYEYELLKRFTNSIGVDLEIKIIPDVNAMFDLLNKGEGDVIACNLAITKNRLEHADFSDPYNFTRQVLVQRMPEGWETMNNKDIAKELIVTPIDLIGKKVYVNKSSSFFSRLENLQGEIGGDIDIVSVPGYIDTEKLIKKVSTGELDYTVADDNIAKLNATYYPNIDVSVQLSFPQQIAWATRKNSPNLLHAINEWFDSDRKKSVYAYIYNKYFKSSKEQWAKFNSEYSSLKGNRISDYDELLKEYSKLIGWDWRLLAAQMYQESKFKEDARSWAGAFGLMQFMPATAAMYGIDTSSTPEQHIRAAILYISWLNDFWQERVFDPDERMKFILASYNAGLGHVIDAMNIALNLGYDPQVWENNVAECILLKSSSEYYTSAMVKYGYCRGEEPYGYVQKIIEQYEHYKQVIS</sequence>
<keyword evidence="2" id="KW-0732">Signal</keyword>
<evidence type="ECO:0000256" key="2">
    <source>
        <dbReference type="ARBA" id="ARBA00022729"/>
    </source>
</evidence>
<dbReference type="SUPFAM" id="SSF53955">
    <property type="entry name" value="Lysozyme-like"/>
    <property type="match status" value="1"/>
</dbReference>